<dbReference type="Gene3D" id="3.20.20.80">
    <property type="entry name" value="Glycosidases"/>
    <property type="match status" value="1"/>
</dbReference>
<reference evidence="1 2" key="1">
    <citation type="submission" date="2020-08" db="EMBL/GenBank/DDBJ databases">
        <title>The genome sequence of Novosphingobium flavum 4Y4.</title>
        <authorList>
            <person name="Liu Y."/>
        </authorList>
    </citation>
    <scope>NUCLEOTIDE SEQUENCE [LARGE SCALE GENOMIC DNA]</scope>
    <source>
        <strain evidence="1 2">4Y4</strain>
    </source>
</reference>
<sequence length="433" mass="49801">MFATGIDSSAPRIGGRRHDQMELTGHYDRWAGDVDLVKDLGTRYLRFGPPVHRAWLAEGQYDWGHADAVLQRMYQYNIVPIADLCRLGVPDWLGDFQNPDMPRLFARYARAFAERYPWVQLYSPVSTIFVTAFASARLGLLNEARRDERSFVTAIKHLCAACVMAMIAILEVRPDAIFIQSERAAYVHADSPAAIGQAETLNALRFLALDLIYGHRVDSGIYEFLLDNGMTREEYRWFMETRLGRHCVLGTDYYPANERRVDERGRQRAAGETLGYDDIVVQYHDRYRLPVMHTETSVPQGIDGEASVHWLWKEWANALRVRNNGVPLVGFTWFPLIDQVGWTESGRVTAGDPRFAVNPVGLYDVDRQMRPVGAAYRQLIRDWRHLLPAQSVCLLLPIVLPSEYHEPMAQRRREMIHRYYAQRPEDMPDNPFG</sequence>
<evidence type="ECO:0000313" key="2">
    <source>
        <dbReference type="Proteomes" id="UP000520156"/>
    </source>
</evidence>
<accession>A0A7X1F4J4</accession>
<dbReference type="SUPFAM" id="SSF51445">
    <property type="entry name" value="(Trans)glycosidases"/>
    <property type="match status" value="1"/>
</dbReference>
<evidence type="ECO:0000313" key="1">
    <source>
        <dbReference type="EMBL" id="MBC2650198.1"/>
    </source>
</evidence>
<dbReference type="PANTHER" id="PTHR12631">
    <property type="entry name" value="ALPHA-L-IDURONIDASE"/>
    <property type="match status" value="1"/>
</dbReference>
<keyword evidence="2" id="KW-1185">Reference proteome</keyword>
<proteinExistence type="predicted"/>
<dbReference type="PANTHER" id="PTHR12631:SF10">
    <property type="entry name" value="BETA-XYLOSIDASE-LIKE PROTEIN-RELATED"/>
    <property type="match status" value="1"/>
</dbReference>
<dbReference type="AlphaFoldDB" id="A0A7X1F4J4"/>
<name>A0A7X1F4J4_9SPHN</name>
<protein>
    <submittedName>
        <fullName evidence="1">Glycoside hydrolase family 1 protein</fullName>
    </submittedName>
</protein>
<dbReference type="Proteomes" id="UP000520156">
    <property type="component" value="Unassembled WGS sequence"/>
</dbReference>
<dbReference type="InterPro" id="IPR051923">
    <property type="entry name" value="Glycosyl_Hydrolase_39"/>
</dbReference>
<dbReference type="EMBL" id="JACLAU010000001">
    <property type="protein sequence ID" value="MBC2650198.1"/>
    <property type="molecule type" value="Genomic_DNA"/>
</dbReference>
<keyword evidence="1" id="KW-0378">Hydrolase</keyword>
<comment type="caution">
    <text evidence="1">The sequence shown here is derived from an EMBL/GenBank/DDBJ whole genome shotgun (WGS) entry which is preliminary data.</text>
</comment>
<gene>
    <name evidence="1" type="ORF">H7F49_00600</name>
</gene>
<dbReference type="InterPro" id="IPR017853">
    <property type="entry name" value="GH"/>
</dbReference>
<organism evidence="1 2">
    <name type="scientific">Novosphingobium aerophilum</name>
    <dbReference type="NCBI Taxonomy" id="2839843"/>
    <lineage>
        <taxon>Bacteria</taxon>
        <taxon>Pseudomonadati</taxon>
        <taxon>Pseudomonadota</taxon>
        <taxon>Alphaproteobacteria</taxon>
        <taxon>Sphingomonadales</taxon>
        <taxon>Sphingomonadaceae</taxon>
        <taxon>Novosphingobium</taxon>
    </lineage>
</organism>
<dbReference type="GO" id="GO:0004553">
    <property type="term" value="F:hydrolase activity, hydrolyzing O-glycosyl compounds"/>
    <property type="evidence" value="ECO:0007669"/>
    <property type="project" value="TreeGrafter"/>
</dbReference>